<evidence type="ECO:0000313" key="2">
    <source>
        <dbReference type="Proteomes" id="UP000186437"/>
    </source>
</evidence>
<organism evidence="1 2">
    <name type="scientific">Streptococcus acidominimus</name>
    <dbReference type="NCBI Taxonomy" id="1326"/>
    <lineage>
        <taxon>Bacteria</taxon>
        <taxon>Bacillati</taxon>
        <taxon>Bacillota</taxon>
        <taxon>Bacilli</taxon>
        <taxon>Lactobacillales</taxon>
        <taxon>Streptococcaceae</taxon>
        <taxon>Streptococcus</taxon>
    </lineage>
</organism>
<gene>
    <name evidence="1" type="ORF">BU200_03575</name>
</gene>
<sequence>MVQDVQGFWCIILHQRYTYQESVFDVSFSSQQWRKDCEAKQSIVKEVIVDNQVKILGMSSL</sequence>
<proteinExistence type="predicted"/>
<dbReference type="AlphaFoldDB" id="A0A1Q8EED3"/>
<protein>
    <submittedName>
        <fullName evidence="1">Uncharacterized protein</fullName>
    </submittedName>
</protein>
<dbReference type="EMBL" id="MSJL01000011">
    <property type="protein sequence ID" value="OLF50146.1"/>
    <property type="molecule type" value="Genomic_DNA"/>
</dbReference>
<name>A0A1Q8EED3_STRAI</name>
<dbReference type="Proteomes" id="UP000186437">
    <property type="component" value="Unassembled WGS sequence"/>
</dbReference>
<accession>A0A1Q8EED3</accession>
<dbReference type="RefSeq" id="WP_075098864.1">
    <property type="nucleotide sequence ID" value="NZ_MSJL01000011.1"/>
</dbReference>
<reference evidence="2" key="1">
    <citation type="submission" date="2016-12" db="EMBL/GenBank/DDBJ databases">
        <authorList>
            <person name="Gulvik C.A."/>
        </authorList>
    </citation>
    <scope>NUCLEOTIDE SEQUENCE [LARGE SCALE GENOMIC DNA]</scope>
    <source>
        <strain evidence="2">ATCC 51725</strain>
    </source>
</reference>
<comment type="caution">
    <text evidence="1">The sequence shown here is derived from an EMBL/GenBank/DDBJ whole genome shotgun (WGS) entry which is preliminary data.</text>
</comment>
<keyword evidence="2" id="KW-1185">Reference proteome</keyword>
<evidence type="ECO:0000313" key="1">
    <source>
        <dbReference type="EMBL" id="OLF50146.1"/>
    </source>
</evidence>